<dbReference type="PANTHER" id="PTHR19229:SF250">
    <property type="entry name" value="ABC TRANSPORTER DOMAIN-CONTAINING PROTEIN-RELATED"/>
    <property type="match status" value="1"/>
</dbReference>
<dbReference type="InterPro" id="IPR026082">
    <property type="entry name" value="ABCA"/>
</dbReference>
<keyword evidence="3" id="KW-1185">Reference proteome</keyword>
<dbReference type="PANTHER" id="PTHR19229">
    <property type="entry name" value="ATP-BINDING CASSETTE TRANSPORTER SUBFAMILY A ABCA"/>
    <property type="match status" value="1"/>
</dbReference>
<dbReference type="Proteomes" id="UP000024635">
    <property type="component" value="Unassembled WGS sequence"/>
</dbReference>
<dbReference type="Pfam" id="PF00005">
    <property type="entry name" value="ABC_tran"/>
    <property type="match status" value="1"/>
</dbReference>
<dbReference type="GO" id="GO:0016020">
    <property type="term" value="C:membrane"/>
    <property type="evidence" value="ECO:0007669"/>
    <property type="project" value="InterPro"/>
</dbReference>
<accession>A0A016WKN3</accession>
<organism evidence="2 3">
    <name type="scientific">Ancylostoma ceylanicum</name>
    <dbReference type="NCBI Taxonomy" id="53326"/>
    <lineage>
        <taxon>Eukaryota</taxon>
        <taxon>Metazoa</taxon>
        <taxon>Ecdysozoa</taxon>
        <taxon>Nematoda</taxon>
        <taxon>Chromadorea</taxon>
        <taxon>Rhabditida</taxon>
        <taxon>Rhabditina</taxon>
        <taxon>Rhabditomorpha</taxon>
        <taxon>Strongyloidea</taxon>
        <taxon>Ancylostomatidae</taxon>
        <taxon>Ancylostomatinae</taxon>
        <taxon>Ancylostoma</taxon>
    </lineage>
</organism>
<evidence type="ECO:0000259" key="1">
    <source>
        <dbReference type="PROSITE" id="PS50893"/>
    </source>
</evidence>
<dbReference type="GO" id="GO:0005524">
    <property type="term" value="F:ATP binding"/>
    <property type="evidence" value="ECO:0007669"/>
    <property type="project" value="InterPro"/>
</dbReference>
<dbReference type="GO" id="GO:0016887">
    <property type="term" value="F:ATP hydrolysis activity"/>
    <property type="evidence" value="ECO:0007669"/>
    <property type="project" value="InterPro"/>
</dbReference>
<protein>
    <recommendedName>
        <fullName evidence="1">ABC transporter domain-containing protein</fullName>
    </recommendedName>
</protein>
<dbReference type="PROSITE" id="PS50893">
    <property type="entry name" value="ABC_TRANSPORTER_2"/>
    <property type="match status" value="1"/>
</dbReference>
<feature type="domain" description="ABC transporter" evidence="1">
    <location>
        <begin position="34"/>
        <end position="211"/>
    </location>
</feature>
<dbReference type="InterPro" id="IPR003439">
    <property type="entry name" value="ABC_transporter-like_ATP-bd"/>
</dbReference>
<dbReference type="GO" id="GO:0005319">
    <property type="term" value="F:lipid transporter activity"/>
    <property type="evidence" value="ECO:0007669"/>
    <property type="project" value="TreeGrafter"/>
</dbReference>
<dbReference type="STRING" id="53326.A0A016WKN3"/>
<evidence type="ECO:0000313" key="2">
    <source>
        <dbReference type="EMBL" id="EYC40200.1"/>
    </source>
</evidence>
<reference evidence="3" key="1">
    <citation type="journal article" date="2015" name="Nat. Genet.">
        <title>The genome and transcriptome of the zoonotic hookworm Ancylostoma ceylanicum identify infection-specific gene families.</title>
        <authorList>
            <person name="Schwarz E.M."/>
            <person name="Hu Y."/>
            <person name="Antoshechkin I."/>
            <person name="Miller M.M."/>
            <person name="Sternberg P.W."/>
            <person name="Aroian R.V."/>
        </authorList>
    </citation>
    <scope>NUCLEOTIDE SEQUENCE</scope>
    <source>
        <strain evidence="3">HY135</strain>
    </source>
</reference>
<dbReference type="OrthoDB" id="10255969at2759"/>
<dbReference type="InterPro" id="IPR027417">
    <property type="entry name" value="P-loop_NTPase"/>
</dbReference>
<dbReference type="EMBL" id="JARK01000225">
    <property type="protein sequence ID" value="EYC40200.1"/>
    <property type="molecule type" value="Genomic_DNA"/>
</dbReference>
<gene>
    <name evidence="2" type="primary">Acey_s0625.g802</name>
    <name evidence="2" type="ORF">Y032_0625g802</name>
</gene>
<dbReference type="GO" id="GO:0140359">
    <property type="term" value="F:ABC-type transporter activity"/>
    <property type="evidence" value="ECO:0007669"/>
    <property type="project" value="InterPro"/>
</dbReference>
<sequence>MRTKEYTPTSEISEGEDVVEEREHVVNKAADLVLSVEDLTKFYGKLCALKRTTYGIEHGECFGLVGASGSGKTTTFEIITGFRPASYGTVMLNNGVATRNVKLGYCPQFDAMLPRLSCFENVALLAGLTGYRYAERKALEALHIVDLMEHRHKAFINCSGGQKRRLSTAATVISSSELLILDEPTAGVDPKVGAKLIAEMDSLIQNVVARK</sequence>
<proteinExistence type="predicted"/>
<name>A0A016WKN3_9BILA</name>
<dbReference type="AlphaFoldDB" id="A0A016WKN3"/>
<evidence type="ECO:0000313" key="3">
    <source>
        <dbReference type="Proteomes" id="UP000024635"/>
    </source>
</evidence>
<dbReference type="Gene3D" id="3.40.50.300">
    <property type="entry name" value="P-loop containing nucleotide triphosphate hydrolases"/>
    <property type="match status" value="1"/>
</dbReference>
<comment type="caution">
    <text evidence="2">The sequence shown here is derived from an EMBL/GenBank/DDBJ whole genome shotgun (WGS) entry which is preliminary data.</text>
</comment>
<dbReference type="SUPFAM" id="SSF52540">
    <property type="entry name" value="P-loop containing nucleoside triphosphate hydrolases"/>
    <property type="match status" value="1"/>
</dbReference>